<dbReference type="EMBL" id="ML737144">
    <property type="protein sequence ID" value="KAE8340882.1"/>
    <property type="molecule type" value="Genomic_DNA"/>
</dbReference>
<keyword evidence="1" id="KW-0732">Signal</keyword>
<evidence type="ECO:0000313" key="2">
    <source>
        <dbReference type="EMBL" id="KAE8340882.1"/>
    </source>
</evidence>
<reference evidence="2" key="1">
    <citation type="submission" date="2019-04" db="EMBL/GenBank/DDBJ databases">
        <title>Friends and foes A comparative genomics study of 23 Aspergillus species from section Flavi.</title>
        <authorList>
            <consortium name="DOE Joint Genome Institute"/>
            <person name="Kjaerbolling I."/>
            <person name="Vesth T."/>
            <person name="Frisvad J.C."/>
            <person name="Nybo J.L."/>
            <person name="Theobald S."/>
            <person name="Kildgaard S."/>
            <person name="Isbrandt T."/>
            <person name="Kuo A."/>
            <person name="Sato A."/>
            <person name="Lyhne E.K."/>
            <person name="Kogle M.E."/>
            <person name="Wiebenga A."/>
            <person name="Kun R.S."/>
            <person name="Lubbers R.J."/>
            <person name="Makela M.R."/>
            <person name="Barry K."/>
            <person name="Chovatia M."/>
            <person name="Clum A."/>
            <person name="Daum C."/>
            <person name="Haridas S."/>
            <person name="He G."/>
            <person name="LaButti K."/>
            <person name="Lipzen A."/>
            <person name="Mondo S."/>
            <person name="Riley R."/>
            <person name="Salamov A."/>
            <person name="Simmons B.A."/>
            <person name="Magnuson J.K."/>
            <person name="Henrissat B."/>
            <person name="Mortensen U.H."/>
            <person name="Larsen T.O."/>
            <person name="Devries R.P."/>
            <person name="Grigoriev I.V."/>
            <person name="Machida M."/>
            <person name="Baker S.E."/>
            <person name="Andersen M.R."/>
        </authorList>
    </citation>
    <scope>NUCLEOTIDE SEQUENCE</scope>
    <source>
        <strain evidence="2">CBS 117612</strain>
    </source>
</reference>
<organism evidence="2">
    <name type="scientific">Aspergillus arachidicola</name>
    <dbReference type="NCBI Taxonomy" id="656916"/>
    <lineage>
        <taxon>Eukaryota</taxon>
        <taxon>Fungi</taxon>
        <taxon>Dikarya</taxon>
        <taxon>Ascomycota</taxon>
        <taxon>Pezizomycotina</taxon>
        <taxon>Eurotiomycetes</taxon>
        <taxon>Eurotiomycetidae</taxon>
        <taxon>Eurotiales</taxon>
        <taxon>Aspergillaceae</taxon>
        <taxon>Aspergillus</taxon>
        <taxon>Aspergillus subgen. Circumdati</taxon>
    </lineage>
</organism>
<name>A0A5N6Y5Z4_9EURO</name>
<proteinExistence type="predicted"/>
<accession>A0A5N6Y5Z4</accession>
<evidence type="ECO:0000256" key="1">
    <source>
        <dbReference type="SAM" id="SignalP"/>
    </source>
</evidence>
<dbReference type="AlphaFoldDB" id="A0A5N6Y5Z4"/>
<evidence type="ECO:0008006" key="3">
    <source>
        <dbReference type="Google" id="ProtNLM"/>
    </source>
</evidence>
<feature type="signal peptide" evidence="1">
    <location>
        <begin position="1"/>
        <end position="16"/>
    </location>
</feature>
<protein>
    <recommendedName>
        <fullName evidence="3">Secreted protein</fullName>
    </recommendedName>
</protein>
<gene>
    <name evidence="2" type="ORF">BDV24DRAFT_58624</name>
</gene>
<sequence>MFVSFFFLFGVYSVFSLSLSFLARDSDVGDSYQVHVVCSYLSTTSSKYSGVIAIARITSEVMVSSFSPSSICHATRWTIARYAHTKDCHMETPGPIPFYYTTVMCIWIFSRH</sequence>
<dbReference type="Proteomes" id="UP000325558">
    <property type="component" value="Unassembled WGS sequence"/>
</dbReference>
<feature type="chain" id="PRO_5024874694" description="Secreted protein" evidence="1">
    <location>
        <begin position="17"/>
        <end position="112"/>
    </location>
</feature>